<dbReference type="Pfam" id="PF00977">
    <property type="entry name" value="His_biosynth"/>
    <property type="match status" value="1"/>
</dbReference>
<dbReference type="EC" id="4.3.2.10" evidence="11"/>
<accession>A0A4R1BMF4</accession>
<comment type="similarity">
    <text evidence="3 11 12">Belongs to the HisA/HisF family.</text>
</comment>
<dbReference type="InterPro" id="IPR013785">
    <property type="entry name" value="Aldolase_TIM"/>
</dbReference>
<evidence type="ECO:0000256" key="7">
    <source>
        <dbReference type="ARBA" id="ARBA00023102"/>
    </source>
</evidence>
<dbReference type="GO" id="GO:0000107">
    <property type="term" value="F:imidazoleglycerol-phosphate synthase activity"/>
    <property type="evidence" value="ECO:0007669"/>
    <property type="project" value="UniProtKB-UniRule"/>
</dbReference>
<dbReference type="UniPathway" id="UPA00031">
    <property type="reaction ID" value="UER00010"/>
</dbReference>
<keyword evidence="7 11" id="KW-0368">Histidine biosynthesis</keyword>
<comment type="subunit">
    <text evidence="4 11">Heterodimer of HisH and HisF.</text>
</comment>
<dbReference type="GO" id="GO:0005737">
    <property type="term" value="C:cytoplasm"/>
    <property type="evidence" value="ECO:0007669"/>
    <property type="project" value="UniProtKB-SubCell"/>
</dbReference>
<gene>
    <name evidence="11 13" type="primary">hisF</name>
    <name evidence="13" type="ORF">EZJ19_02050</name>
</gene>
<name>A0A4R1BMF4_9PROT</name>
<evidence type="ECO:0000256" key="1">
    <source>
        <dbReference type="ARBA" id="ARBA00004496"/>
    </source>
</evidence>
<dbReference type="NCBIfam" id="TIGR00735">
    <property type="entry name" value="hisF"/>
    <property type="match status" value="1"/>
</dbReference>
<proteinExistence type="inferred from homology"/>
<dbReference type="HAMAP" id="MF_01013">
    <property type="entry name" value="HisF"/>
    <property type="match status" value="1"/>
</dbReference>
<evidence type="ECO:0000256" key="2">
    <source>
        <dbReference type="ARBA" id="ARBA00005091"/>
    </source>
</evidence>
<dbReference type="AlphaFoldDB" id="A0A4R1BMF4"/>
<dbReference type="SUPFAM" id="SSF51366">
    <property type="entry name" value="Ribulose-phoshate binding barrel"/>
    <property type="match status" value="1"/>
</dbReference>
<reference evidence="13 14" key="1">
    <citation type="submission" date="2019-03" db="EMBL/GenBank/DDBJ databases">
        <title>Genome sequence of Thiobacillaceae bacterium LSR1, a sulfur-oxidizing bacterium isolated from freshwater sediment.</title>
        <authorList>
            <person name="Li S."/>
        </authorList>
    </citation>
    <scope>NUCLEOTIDE SEQUENCE [LARGE SCALE GENOMIC DNA]</scope>
    <source>
        <strain evidence="13 14">LSR1</strain>
    </source>
</reference>
<dbReference type="PANTHER" id="PTHR21235">
    <property type="entry name" value="IMIDAZOLE GLYCEROL PHOSPHATE SYNTHASE SUBUNIT HISF/H IGP SYNTHASE SUBUNIT HISF/H"/>
    <property type="match status" value="1"/>
</dbReference>
<dbReference type="Proteomes" id="UP000295443">
    <property type="component" value="Unassembled WGS sequence"/>
</dbReference>
<dbReference type="InterPro" id="IPR050064">
    <property type="entry name" value="IGPS_HisA/HisF"/>
</dbReference>
<evidence type="ECO:0000256" key="6">
    <source>
        <dbReference type="ARBA" id="ARBA00022605"/>
    </source>
</evidence>
<evidence type="ECO:0000256" key="10">
    <source>
        <dbReference type="ARBA" id="ARBA00047838"/>
    </source>
</evidence>
<evidence type="ECO:0000256" key="8">
    <source>
        <dbReference type="ARBA" id="ARBA00023239"/>
    </source>
</evidence>
<evidence type="ECO:0000256" key="9">
    <source>
        <dbReference type="ARBA" id="ARBA00025475"/>
    </source>
</evidence>
<dbReference type="GO" id="GO:0000105">
    <property type="term" value="P:L-histidine biosynthetic process"/>
    <property type="evidence" value="ECO:0007669"/>
    <property type="project" value="UniProtKB-UniRule"/>
</dbReference>
<evidence type="ECO:0000256" key="4">
    <source>
        <dbReference type="ARBA" id="ARBA00011152"/>
    </source>
</evidence>
<evidence type="ECO:0000256" key="3">
    <source>
        <dbReference type="ARBA" id="ARBA00009667"/>
    </source>
</evidence>
<comment type="function">
    <text evidence="9 11">IGPS catalyzes the conversion of PRFAR and glutamine to IGP, AICAR and glutamate. The HisF subunit catalyzes the cyclization activity that produces IGP and AICAR from PRFAR using the ammonia provided by the HisH subunit.</text>
</comment>
<comment type="caution">
    <text evidence="13">The sequence shown here is derived from an EMBL/GenBank/DDBJ whole genome shotgun (WGS) entry which is preliminary data.</text>
</comment>
<organism evidence="13 14">
    <name type="scientific">Parasulfuritortus cantonensis</name>
    <dbReference type="NCBI Taxonomy" id="2528202"/>
    <lineage>
        <taxon>Bacteria</taxon>
        <taxon>Pseudomonadati</taxon>
        <taxon>Pseudomonadota</taxon>
        <taxon>Betaproteobacteria</taxon>
        <taxon>Nitrosomonadales</taxon>
        <taxon>Thiobacillaceae</taxon>
        <taxon>Parasulfuritortus</taxon>
    </lineage>
</organism>
<comment type="catalytic activity">
    <reaction evidence="10 11">
        <text>5-[(5-phospho-1-deoxy-D-ribulos-1-ylimino)methylamino]-1-(5-phospho-beta-D-ribosyl)imidazole-4-carboxamide + L-glutamine = D-erythro-1-(imidazol-4-yl)glycerol 3-phosphate + 5-amino-1-(5-phospho-beta-D-ribosyl)imidazole-4-carboxamide + L-glutamate + H(+)</text>
        <dbReference type="Rhea" id="RHEA:24793"/>
        <dbReference type="ChEBI" id="CHEBI:15378"/>
        <dbReference type="ChEBI" id="CHEBI:29985"/>
        <dbReference type="ChEBI" id="CHEBI:58278"/>
        <dbReference type="ChEBI" id="CHEBI:58359"/>
        <dbReference type="ChEBI" id="CHEBI:58475"/>
        <dbReference type="ChEBI" id="CHEBI:58525"/>
        <dbReference type="EC" id="4.3.2.10"/>
    </reaction>
</comment>
<dbReference type="OrthoDB" id="9781903at2"/>
<comment type="pathway">
    <text evidence="2 11">Amino-acid biosynthesis; L-histidine biosynthesis; L-histidine from 5-phospho-alpha-D-ribose 1-diphosphate: step 5/9.</text>
</comment>
<evidence type="ECO:0000256" key="12">
    <source>
        <dbReference type="RuleBase" id="RU003657"/>
    </source>
</evidence>
<keyword evidence="14" id="KW-1185">Reference proteome</keyword>
<protein>
    <recommendedName>
        <fullName evidence="11">Imidazole glycerol phosphate synthase subunit HisF</fullName>
        <ecNumber evidence="11">4.3.2.10</ecNumber>
    </recommendedName>
    <alternativeName>
        <fullName evidence="11">IGP synthase cyclase subunit</fullName>
    </alternativeName>
    <alternativeName>
        <fullName evidence="11">IGP synthase subunit HisF</fullName>
    </alternativeName>
    <alternativeName>
        <fullName evidence="11">ImGP synthase subunit HisF</fullName>
        <shortName evidence="11">IGPS subunit HisF</shortName>
    </alternativeName>
</protein>
<evidence type="ECO:0000313" key="13">
    <source>
        <dbReference type="EMBL" id="TCJ18517.1"/>
    </source>
</evidence>
<keyword evidence="6 11" id="KW-0028">Amino-acid biosynthesis</keyword>
<dbReference type="InterPro" id="IPR004651">
    <property type="entry name" value="HisF"/>
</dbReference>
<evidence type="ECO:0000256" key="5">
    <source>
        <dbReference type="ARBA" id="ARBA00022490"/>
    </source>
</evidence>
<dbReference type="InterPro" id="IPR006062">
    <property type="entry name" value="His_biosynth"/>
</dbReference>
<dbReference type="FunFam" id="3.20.20.70:FF:000006">
    <property type="entry name" value="Imidazole glycerol phosphate synthase subunit HisF"/>
    <property type="match status" value="1"/>
</dbReference>
<dbReference type="EMBL" id="SJZB01000010">
    <property type="protein sequence ID" value="TCJ18517.1"/>
    <property type="molecule type" value="Genomic_DNA"/>
</dbReference>
<comment type="subcellular location">
    <subcellularLocation>
        <location evidence="1 11">Cytoplasm</location>
    </subcellularLocation>
</comment>
<dbReference type="CDD" id="cd04731">
    <property type="entry name" value="HisF"/>
    <property type="match status" value="1"/>
</dbReference>
<keyword evidence="8 11" id="KW-0456">Lyase</keyword>
<dbReference type="PANTHER" id="PTHR21235:SF2">
    <property type="entry name" value="IMIDAZOLE GLYCEROL PHOSPHATE SYNTHASE HISHF"/>
    <property type="match status" value="1"/>
</dbReference>
<keyword evidence="5 11" id="KW-0963">Cytoplasm</keyword>
<sequence length="256" mass="27487">MGLAKRIIPCLDVTAGRVVKGVNFVNLRDAGDPVEIARRYDEQGADELTFLDITASSDDRDLILHIIEDVAAQVFIPLTVGGGVRQPNDVLRLLNAGADKVSINTSAVSNPELVRECSGRFGSQCIVVAIDAKQTVWGANPKWEVFTHGGRRPTGLDALEWGLRMQEYGAGEILLTSMDRDGAKIGFDLNLTRAFSDALRIPVIASGGVGNLQHLCEGVSKGGADAVLAASIFHFGEYTVEEAKRAMAEQGIEVRL</sequence>
<evidence type="ECO:0000313" key="14">
    <source>
        <dbReference type="Proteomes" id="UP000295443"/>
    </source>
</evidence>
<feature type="active site" evidence="11">
    <location>
        <position position="131"/>
    </location>
</feature>
<dbReference type="RefSeq" id="WP_131444641.1">
    <property type="nucleotide sequence ID" value="NZ_SJZB01000010.1"/>
</dbReference>
<dbReference type="InterPro" id="IPR011060">
    <property type="entry name" value="RibuloseP-bd_barrel"/>
</dbReference>
<dbReference type="Gene3D" id="3.20.20.70">
    <property type="entry name" value="Aldolase class I"/>
    <property type="match status" value="1"/>
</dbReference>
<dbReference type="GO" id="GO:0016829">
    <property type="term" value="F:lyase activity"/>
    <property type="evidence" value="ECO:0007669"/>
    <property type="project" value="UniProtKB-KW"/>
</dbReference>
<feature type="active site" evidence="11">
    <location>
        <position position="12"/>
    </location>
</feature>
<evidence type="ECO:0000256" key="11">
    <source>
        <dbReference type="HAMAP-Rule" id="MF_01013"/>
    </source>
</evidence>